<feature type="transmembrane region" description="Helical" evidence="1">
    <location>
        <begin position="64"/>
        <end position="81"/>
    </location>
</feature>
<proteinExistence type="predicted"/>
<sequence length="201" mass="21637">MTGQKIANTGMRDTTGIVREPGILGIRTVVVTETETAGRNATGIMNAKEETATEIETEGKTMTLMLRMIVAVLATVVMIMITSKTGMVRRRGTLITRTNGGMISPVIQAGITVGVRMVGTAGDTMTTATTKAAAVSLMMMMMIQMHAREERMMVMTTVTKILGVVNGWMRTRKTMGTTARQRRSIGGQIGQLLSMIMSISS</sequence>
<reference evidence="2 3" key="1">
    <citation type="submission" date="2018-04" db="EMBL/GenBank/DDBJ databases">
        <authorList>
            <person name="Vogel A."/>
        </authorList>
    </citation>
    <scope>NUCLEOTIDE SEQUENCE [LARGE SCALE GENOMIC DNA]</scope>
</reference>
<dbReference type="AlphaFoldDB" id="A0A484MBI0"/>
<gene>
    <name evidence="2" type="ORF">CCAM_LOCUS27430</name>
</gene>
<keyword evidence="1" id="KW-0472">Membrane</keyword>
<keyword evidence="3" id="KW-1185">Reference proteome</keyword>
<dbReference type="Proteomes" id="UP000595140">
    <property type="component" value="Unassembled WGS sequence"/>
</dbReference>
<protein>
    <submittedName>
        <fullName evidence="2">Uncharacterized protein</fullName>
    </submittedName>
</protein>
<accession>A0A484MBI0</accession>
<keyword evidence="1" id="KW-0812">Transmembrane</keyword>
<dbReference type="EMBL" id="OOIL02002964">
    <property type="protein sequence ID" value="VFQ85654.1"/>
    <property type="molecule type" value="Genomic_DNA"/>
</dbReference>
<evidence type="ECO:0000313" key="3">
    <source>
        <dbReference type="Proteomes" id="UP000595140"/>
    </source>
</evidence>
<organism evidence="2 3">
    <name type="scientific">Cuscuta campestris</name>
    <dbReference type="NCBI Taxonomy" id="132261"/>
    <lineage>
        <taxon>Eukaryota</taxon>
        <taxon>Viridiplantae</taxon>
        <taxon>Streptophyta</taxon>
        <taxon>Embryophyta</taxon>
        <taxon>Tracheophyta</taxon>
        <taxon>Spermatophyta</taxon>
        <taxon>Magnoliopsida</taxon>
        <taxon>eudicotyledons</taxon>
        <taxon>Gunneridae</taxon>
        <taxon>Pentapetalae</taxon>
        <taxon>asterids</taxon>
        <taxon>lamiids</taxon>
        <taxon>Solanales</taxon>
        <taxon>Convolvulaceae</taxon>
        <taxon>Cuscuteae</taxon>
        <taxon>Cuscuta</taxon>
        <taxon>Cuscuta subgen. Grammica</taxon>
        <taxon>Cuscuta sect. Cleistogrammica</taxon>
    </lineage>
</organism>
<name>A0A484MBI0_9ASTE</name>
<evidence type="ECO:0000313" key="2">
    <source>
        <dbReference type="EMBL" id="VFQ85654.1"/>
    </source>
</evidence>
<keyword evidence="1" id="KW-1133">Transmembrane helix</keyword>
<evidence type="ECO:0000256" key="1">
    <source>
        <dbReference type="SAM" id="Phobius"/>
    </source>
</evidence>